<feature type="compositionally biased region" description="Acidic residues" evidence="11">
    <location>
        <begin position="414"/>
        <end position="423"/>
    </location>
</feature>
<organism evidence="15 16">
    <name type="scientific">Hortaea werneckii</name>
    <name type="common">Black yeast</name>
    <name type="synonym">Cladosporium werneckii</name>
    <dbReference type="NCBI Taxonomy" id="91943"/>
    <lineage>
        <taxon>Eukaryota</taxon>
        <taxon>Fungi</taxon>
        <taxon>Dikarya</taxon>
        <taxon>Ascomycota</taxon>
        <taxon>Pezizomycotina</taxon>
        <taxon>Dothideomycetes</taxon>
        <taxon>Dothideomycetidae</taxon>
        <taxon>Mycosphaerellales</taxon>
        <taxon>Teratosphaeriaceae</taxon>
        <taxon>Hortaea</taxon>
    </lineage>
</organism>
<dbReference type="CDD" id="cd08276">
    <property type="entry name" value="MDR7"/>
    <property type="match status" value="1"/>
</dbReference>
<dbReference type="CDD" id="cd04041">
    <property type="entry name" value="C2A_fungal"/>
    <property type="match status" value="1"/>
</dbReference>
<keyword evidence="10 12" id="KW-0472">Membrane</keyword>
<feature type="transmembrane region" description="Helical" evidence="12">
    <location>
        <begin position="476"/>
        <end position="494"/>
    </location>
</feature>
<feature type="region of interest" description="Disordered" evidence="11">
    <location>
        <begin position="1258"/>
        <end position="1332"/>
    </location>
</feature>
<gene>
    <name evidence="15" type="ORF">D0859_09472</name>
</gene>
<feature type="transmembrane region" description="Helical" evidence="12">
    <location>
        <begin position="260"/>
        <end position="277"/>
    </location>
</feature>
<evidence type="ECO:0000256" key="11">
    <source>
        <dbReference type="SAM" id="MobiDB-lite"/>
    </source>
</evidence>
<reference evidence="15 16" key="1">
    <citation type="journal article" date="2018" name="BMC Genomics">
        <title>Genomic evidence for intraspecific hybridization in a clonal and extremely halotolerant yeast.</title>
        <authorList>
            <person name="Gostincar C."/>
            <person name="Stajich J.E."/>
            <person name="Zupancic J."/>
            <person name="Zalar P."/>
            <person name="Gunde-Cimerman N."/>
        </authorList>
    </citation>
    <scope>NUCLEOTIDE SEQUENCE [LARGE SCALE GENOMIC DNA]</scope>
    <source>
        <strain evidence="15 16">EXF-120</strain>
    </source>
</reference>
<dbReference type="InterPro" id="IPR000008">
    <property type="entry name" value="C2_dom"/>
</dbReference>
<dbReference type="InterPro" id="IPR037765">
    <property type="entry name" value="C2B_Tricalbin"/>
</dbReference>
<dbReference type="VEuPathDB" id="FungiDB:BTJ68_04946"/>
<evidence type="ECO:0000256" key="8">
    <source>
        <dbReference type="ARBA" id="ARBA00023055"/>
    </source>
</evidence>
<dbReference type="SUPFAM" id="SSF50129">
    <property type="entry name" value="GroES-like"/>
    <property type="match status" value="1"/>
</dbReference>
<evidence type="ECO:0000256" key="5">
    <source>
        <dbReference type="ARBA" id="ARBA00022737"/>
    </source>
</evidence>
<dbReference type="Proteomes" id="UP000281677">
    <property type="component" value="Unassembled WGS sequence"/>
</dbReference>
<evidence type="ECO:0000259" key="13">
    <source>
        <dbReference type="PROSITE" id="PS50004"/>
    </source>
</evidence>
<dbReference type="InterPro" id="IPR036291">
    <property type="entry name" value="NAD(P)-bd_dom_sf"/>
</dbReference>
<evidence type="ECO:0008006" key="17">
    <source>
        <dbReference type="Google" id="ProtNLM"/>
    </source>
</evidence>
<dbReference type="OrthoDB" id="419768at2759"/>
<feature type="compositionally biased region" description="Acidic residues" evidence="11">
    <location>
        <begin position="94"/>
        <end position="107"/>
    </location>
</feature>
<evidence type="ECO:0000313" key="16">
    <source>
        <dbReference type="Proteomes" id="UP000281677"/>
    </source>
</evidence>
<proteinExistence type="predicted"/>
<dbReference type="Gene3D" id="3.90.180.10">
    <property type="entry name" value="Medium-chain alcohol dehydrogenases, catalytic domain"/>
    <property type="match status" value="1"/>
</dbReference>
<feature type="compositionally biased region" description="Basic and acidic residues" evidence="11">
    <location>
        <begin position="1"/>
        <end position="11"/>
    </location>
</feature>
<protein>
    <recommendedName>
        <fullName evidence="17">C2 domain-containing protein</fullName>
    </recommendedName>
</protein>
<dbReference type="InterPro" id="IPR020843">
    <property type="entry name" value="ER"/>
</dbReference>
<dbReference type="Pfam" id="PF25331">
    <property type="entry name" value="C2_Mug190_3rd"/>
    <property type="match status" value="1"/>
</dbReference>
<dbReference type="InterPro" id="IPR011032">
    <property type="entry name" value="GroES-like_sf"/>
</dbReference>
<accession>A0A3M7ILW1</accession>
<feature type="compositionally biased region" description="Basic and acidic residues" evidence="11">
    <location>
        <begin position="1385"/>
        <end position="1405"/>
    </location>
</feature>
<feature type="compositionally biased region" description="Low complexity" evidence="11">
    <location>
        <begin position="77"/>
        <end position="87"/>
    </location>
</feature>
<feature type="domain" description="SMP-LTD" evidence="14">
    <location>
        <begin position="312"/>
        <end position="575"/>
    </location>
</feature>
<dbReference type="InterPro" id="IPR013154">
    <property type="entry name" value="ADH-like_N"/>
</dbReference>
<feature type="region of interest" description="Disordered" evidence="11">
    <location>
        <begin position="1"/>
        <end position="211"/>
    </location>
</feature>
<keyword evidence="7 12" id="KW-1133">Transmembrane helix</keyword>
<comment type="caution">
    <text evidence="15">The sequence shown here is derived from an EMBL/GenBank/DDBJ whole genome shotgun (WGS) entry which is preliminary data.</text>
</comment>
<keyword evidence="5" id="KW-0677">Repeat</keyword>
<evidence type="ECO:0000256" key="10">
    <source>
        <dbReference type="ARBA" id="ARBA00023136"/>
    </source>
</evidence>
<dbReference type="InterPro" id="IPR037767">
    <property type="entry name" value="C2A_Mug190-like"/>
</dbReference>
<feature type="compositionally biased region" description="Basic and acidic residues" evidence="11">
    <location>
        <begin position="394"/>
        <end position="407"/>
    </location>
</feature>
<dbReference type="Pfam" id="PF00168">
    <property type="entry name" value="C2"/>
    <property type="match status" value="2"/>
</dbReference>
<feature type="region of interest" description="Disordered" evidence="11">
    <location>
        <begin position="383"/>
        <end position="437"/>
    </location>
</feature>
<dbReference type="Pfam" id="PF25669">
    <property type="entry name" value="SMP_MUG190-like"/>
    <property type="match status" value="1"/>
</dbReference>
<feature type="compositionally biased region" description="Basic and acidic residues" evidence="11">
    <location>
        <begin position="187"/>
        <end position="207"/>
    </location>
</feature>
<dbReference type="InterPro" id="IPR031468">
    <property type="entry name" value="SMP_LBD"/>
</dbReference>
<evidence type="ECO:0000256" key="12">
    <source>
        <dbReference type="SAM" id="Phobius"/>
    </source>
</evidence>
<feature type="compositionally biased region" description="Basic and acidic residues" evidence="11">
    <location>
        <begin position="1266"/>
        <end position="1284"/>
    </location>
</feature>
<feature type="transmembrane region" description="Helical" evidence="12">
    <location>
        <begin position="230"/>
        <end position="248"/>
    </location>
</feature>
<keyword evidence="9" id="KW-0446">Lipid-binding</keyword>
<dbReference type="Pfam" id="PF08240">
    <property type="entry name" value="ADH_N"/>
    <property type="match status" value="1"/>
</dbReference>
<dbReference type="PROSITE" id="PS51847">
    <property type="entry name" value="SMP"/>
    <property type="match status" value="1"/>
</dbReference>
<feature type="domain" description="C2" evidence="13">
    <location>
        <begin position="794"/>
        <end position="930"/>
    </location>
</feature>
<dbReference type="Gene3D" id="2.60.40.150">
    <property type="entry name" value="C2 domain"/>
    <property type="match status" value="2"/>
</dbReference>
<dbReference type="Pfam" id="PF00107">
    <property type="entry name" value="ADH_zinc_N"/>
    <property type="match status" value="1"/>
</dbReference>
<dbReference type="SUPFAM" id="SSF49562">
    <property type="entry name" value="C2 domain (Calcium/lipid-binding domain, CaLB)"/>
    <property type="match status" value="2"/>
</dbReference>
<evidence type="ECO:0000256" key="4">
    <source>
        <dbReference type="ARBA" id="ARBA00022692"/>
    </source>
</evidence>
<keyword evidence="3" id="KW-0597">Phosphoprotein</keyword>
<feature type="compositionally biased region" description="Basic and acidic residues" evidence="11">
    <location>
        <begin position="67"/>
        <end position="76"/>
    </location>
</feature>
<dbReference type="InterPro" id="IPR013149">
    <property type="entry name" value="ADH-like_C"/>
</dbReference>
<dbReference type="CDD" id="cd04052">
    <property type="entry name" value="C2B_Tricalbin-like"/>
    <property type="match status" value="1"/>
</dbReference>
<evidence type="ECO:0000256" key="7">
    <source>
        <dbReference type="ARBA" id="ARBA00022989"/>
    </source>
</evidence>
<dbReference type="EMBL" id="QWIT01000296">
    <property type="protein sequence ID" value="RMZ26474.1"/>
    <property type="molecule type" value="Genomic_DNA"/>
</dbReference>
<dbReference type="SMART" id="SM00829">
    <property type="entry name" value="PKS_ER"/>
    <property type="match status" value="1"/>
</dbReference>
<dbReference type="VEuPathDB" id="FungiDB:BTJ68_04947"/>
<feature type="region of interest" description="Disordered" evidence="11">
    <location>
        <begin position="1126"/>
        <end position="1200"/>
    </location>
</feature>
<keyword evidence="8" id="KW-0445">Lipid transport</keyword>
<sequence>MSGREDADAKRRNFNKPYTPHHTIPTIAKFREEKEARKRDAYGEDYDEQEPSKREQAREYWNNYWQGDKDNEEPHAAEGAGQDAQAATGRREPDTEEEAPGDDEDASEEQKNPDTSEADPMSADPKARRKNMKKRREERVEREVTDPVTHLPVTIHDYTGNDLKETPENDAPFGTTPRSATGLRNKSKSDKQLAQETREQQRARESTDALFPPPNYEMFRRELMHMHKNGVIVGLVGAVLIIVTLFALERLVARWKTGPALWATLTLAGAASIWYLIMGIQQWIKNRVDSAWEDEIWEASRKNDEKDADAHETESVTWLNSLLGSIWPLVNPDLFASLSDTLEDVMQASLPSLVQMVSVDDIGQGSESIRILGVRWLPTGAASRSVDGEGTLKSAEESRKDNSDRKLPGQGDMEGTESNEEGDEQKSEDQDDDDGSQKQIAEGMEAEEGDFINLEVALAYRTRSKNSDFKDRSKDMHLYLAFYLPGGLKLPVWVDVRGFIGTMRLRLQLAPDPPFFALCTVTFLGQPKVDISCIPLFRQALNIMDLPLISNFVQSSVDAAMAEYVAPKSLTLDLKDMLAGDDFKKDTSARGVIVVFITRGYDFKNGDAAIPLIKEGGSDPYVSCAWAKFGKPMFSTRVLLGEMEPTWRERTFMLVTPDELNVDERLRIQLWDSDRFTTDNDLGRIELDLKHLMTGDETNGKMQDRVDGFRALKAGEEMPGKLEWSVGYFSKVRIQPCQLQAQNFDPEIRSFKQLEERVDEDCRRKLREANIKEGRDPRDVSELEQQKAQEMKTRQDAMIISAPPPEGYPSGIFSITVHQITGLSLEQVNKAHGEKNSDDYEEAEQGEGLPSAYCTVIINHNKVFKTRTKPANSKPFYNAGIERFIPDWTNAEVHVSVRDARVKEEDPLIGIVHLPLHEVFKERSQINGYYPLMGGVGFGRVRISMVWRSVQLQASPKDLGWSYGTLEVKSGITAINVPEDLQHSKLRFHTDLGYGKQYAGKHDEQGHWHSRKNRSLKLPVKRRYGSCLAIEFRNTGSFRDSTSAFCTFWLRQLVDEEEQEVTLPIYKGNYKRACATSAEQPSEQYGELKLKLTFWSGLGGAHDKWTSKDKNLRDVIEVLECTKDNEERHQEAKEAGIEDDSTSDDDESEDSDQEEQSDHEDDQDAEAEDGGKGKKKSRQNIVDSFGDYKKNMRSEHRRHRGVMQWKIPRSAKFAAGKMGKGGHMFSGIFKHHTREPVGGIENLSQVSHRVICIPWSPRPISATKQPRLEEIKGTETSDKGPNDTRKRKPLAVSTSTSKRQKHKKDHSQQESNKSASSDKGSTRHDNDDDGQVTITINRAPVLELWASCVTKSIYPSIPWETCLSVGSAISTITAVAKGRSIGTIEKPDPGKAEERRRERQQKAENEQLEDVEVMGFHLHLKDGQALVGDKPKAGNEDALSKKFGHDQYEMAKRAFQDALGSWKGRESELDREAFKMYEDFRPTVPPGQKGWVRKGQLNLENVKSAVDQSLEFKDTIAVLSFKNMANQAWQVISPGKLHLVDLGEPLPTPGDKQILIRLHAAALNYKDRLVVNHDPQYPITTKPGLVPCIDGAGVVEESGPNSAWKKGERVVLHGTSWITGNDARDFELASCAGAGSVDGTLRRYAVWDDDRVIAAPKSLSMEEACTLFCAGVAAYRALFHGPVKLQPGMTVLVQGTGGVSCYAIQIASAAGATVVATSSSDEKLAVANSLGAKHLINYRQTPKWAPEVLRVTGGKGVDIVVDVVGAESIEQSIKVTRYGGAVVSVGLLSEDPNLKVDIMPDVLFGAKTLQGQLGAGSRDHLAELARFMEKHQLHPQIAQAFEFKEADRALQALVELATPAKVVVRV</sequence>
<evidence type="ECO:0000256" key="1">
    <source>
        <dbReference type="ARBA" id="ARBA00004586"/>
    </source>
</evidence>
<dbReference type="PANTHER" id="PTHR47348:SF2">
    <property type="entry name" value="MEIOTICALLY UP-REGULATED 190 PROTEIN"/>
    <property type="match status" value="1"/>
</dbReference>
<feature type="compositionally biased region" description="Basic and acidic residues" evidence="11">
    <location>
        <begin position="1126"/>
        <end position="1136"/>
    </location>
</feature>
<feature type="compositionally biased region" description="Basic and acidic residues" evidence="11">
    <location>
        <begin position="135"/>
        <end position="145"/>
    </location>
</feature>
<evidence type="ECO:0000256" key="2">
    <source>
        <dbReference type="ARBA" id="ARBA00022448"/>
    </source>
</evidence>
<dbReference type="GO" id="GO:0008289">
    <property type="term" value="F:lipid binding"/>
    <property type="evidence" value="ECO:0007669"/>
    <property type="project" value="UniProtKB-KW"/>
</dbReference>
<dbReference type="GO" id="GO:0005789">
    <property type="term" value="C:endoplasmic reticulum membrane"/>
    <property type="evidence" value="ECO:0007669"/>
    <property type="project" value="UniProtKB-SubCell"/>
</dbReference>
<dbReference type="GO" id="GO:0006869">
    <property type="term" value="P:lipid transport"/>
    <property type="evidence" value="ECO:0007669"/>
    <property type="project" value="UniProtKB-KW"/>
</dbReference>
<dbReference type="CDD" id="cd21676">
    <property type="entry name" value="SMP_Mug190"/>
    <property type="match status" value="1"/>
</dbReference>
<dbReference type="InterPro" id="IPR057349">
    <property type="entry name" value="C2_Mug190_3rd"/>
</dbReference>
<evidence type="ECO:0000313" key="15">
    <source>
        <dbReference type="EMBL" id="RMZ26474.1"/>
    </source>
</evidence>
<evidence type="ECO:0000256" key="9">
    <source>
        <dbReference type="ARBA" id="ARBA00023121"/>
    </source>
</evidence>
<keyword evidence="2" id="KW-0813">Transport</keyword>
<dbReference type="InterPro" id="IPR035892">
    <property type="entry name" value="C2_domain_sf"/>
</dbReference>
<dbReference type="GO" id="GO:0016491">
    <property type="term" value="F:oxidoreductase activity"/>
    <property type="evidence" value="ECO:0007669"/>
    <property type="project" value="InterPro"/>
</dbReference>
<evidence type="ECO:0000256" key="3">
    <source>
        <dbReference type="ARBA" id="ARBA00022553"/>
    </source>
</evidence>
<comment type="subcellular location">
    <subcellularLocation>
        <location evidence="1">Endoplasmic reticulum membrane</location>
    </subcellularLocation>
</comment>
<dbReference type="SUPFAM" id="SSF51735">
    <property type="entry name" value="NAD(P)-binding Rossmann-fold domains"/>
    <property type="match status" value="1"/>
</dbReference>
<dbReference type="SMART" id="SM00239">
    <property type="entry name" value="C2"/>
    <property type="match status" value="2"/>
</dbReference>
<name>A0A3M7ILW1_HORWE</name>
<dbReference type="PROSITE" id="PS50004">
    <property type="entry name" value="C2"/>
    <property type="match status" value="2"/>
</dbReference>
<feature type="compositionally biased region" description="Basic and acidic residues" evidence="11">
    <location>
        <begin position="29"/>
        <end position="42"/>
    </location>
</feature>
<evidence type="ECO:0000256" key="6">
    <source>
        <dbReference type="ARBA" id="ARBA00022824"/>
    </source>
</evidence>
<evidence type="ECO:0000259" key="14">
    <source>
        <dbReference type="PROSITE" id="PS51847"/>
    </source>
</evidence>
<dbReference type="GO" id="GO:0061817">
    <property type="term" value="P:endoplasmic reticulum-plasma membrane tethering"/>
    <property type="evidence" value="ECO:0007669"/>
    <property type="project" value="InterPro"/>
</dbReference>
<keyword evidence="6" id="KW-0256">Endoplasmic reticulum</keyword>
<feature type="compositionally biased region" description="Polar residues" evidence="11">
    <location>
        <begin position="1309"/>
        <end position="1319"/>
    </location>
</feature>
<feature type="compositionally biased region" description="Acidic residues" evidence="11">
    <location>
        <begin position="1137"/>
        <end position="1168"/>
    </location>
</feature>
<dbReference type="Gene3D" id="3.40.50.720">
    <property type="entry name" value="NAD(P)-binding Rossmann-like Domain"/>
    <property type="match status" value="1"/>
</dbReference>
<dbReference type="PANTHER" id="PTHR47348">
    <property type="entry name" value="MEIOTICALLY UP-REGULATED GENE 190 PROTEIN"/>
    <property type="match status" value="1"/>
</dbReference>
<feature type="region of interest" description="Disordered" evidence="11">
    <location>
        <begin position="1380"/>
        <end position="1407"/>
    </location>
</feature>
<keyword evidence="4 12" id="KW-0812">Transmembrane</keyword>
<feature type="domain" description="C2" evidence="13">
    <location>
        <begin position="573"/>
        <end position="702"/>
    </location>
</feature>